<dbReference type="AlphaFoldDB" id="A0A1H6D4Q5"/>
<evidence type="ECO:0000313" key="1">
    <source>
        <dbReference type="EMBL" id="SEG80034.1"/>
    </source>
</evidence>
<feature type="non-terminal residue" evidence="1">
    <location>
        <position position="1"/>
    </location>
</feature>
<keyword evidence="2" id="KW-1185">Reference proteome</keyword>
<sequence length="172" mass="17659">DDFETNKGWTVNPNGSDTATAGQFQRGIPQATNSSGVNLQLTAAGGSYDLVTGASAGTAAGDYDVDGGTTSIQSPAITLPSGTLTLSFSWYLAHLNNATSADYLRIRIVGTTTTTALNQTASATNRAGSWQNATVNISAHAGQTIRILIDTADTSTASLIESAIDNITITQS</sequence>
<proteinExistence type="predicted"/>
<reference evidence="2" key="1">
    <citation type="submission" date="2016-10" db="EMBL/GenBank/DDBJ databases">
        <authorList>
            <person name="Varghese N."/>
            <person name="Submissions S."/>
        </authorList>
    </citation>
    <scope>NUCLEOTIDE SEQUENCE [LARGE SCALE GENOMIC DNA]</scope>
    <source>
        <strain evidence="2">DSM 43163</strain>
    </source>
</reference>
<gene>
    <name evidence="1" type="ORF">SAMN04489712_1131</name>
</gene>
<name>A0A1H6D4Q5_9ACTN</name>
<evidence type="ECO:0000313" key="2">
    <source>
        <dbReference type="Proteomes" id="UP000236723"/>
    </source>
</evidence>
<protein>
    <submittedName>
        <fullName evidence="1">MAM domain-containing protein, meprin/A5/mu</fullName>
    </submittedName>
</protein>
<dbReference type="EMBL" id="FNVO01000013">
    <property type="protein sequence ID" value="SEG80034.1"/>
    <property type="molecule type" value="Genomic_DNA"/>
</dbReference>
<dbReference type="Gene3D" id="2.60.120.200">
    <property type="match status" value="1"/>
</dbReference>
<dbReference type="Proteomes" id="UP000236723">
    <property type="component" value="Unassembled WGS sequence"/>
</dbReference>
<dbReference type="InterPro" id="IPR013320">
    <property type="entry name" value="ConA-like_dom_sf"/>
</dbReference>
<accession>A0A1H6D4Q5</accession>
<dbReference type="SUPFAM" id="SSF49899">
    <property type="entry name" value="Concanavalin A-like lectins/glucanases"/>
    <property type="match status" value="1"/>
</dbReference>
<organism evidence="1 2">
    <name type="scientific">Thermomonospora echinospora</name>
    <dbReference type="NCBI Taxonomy" id="1992"/>
    <lineage>
        <taxon>Bacteria</taxon>
        <taxon>Bacillati</taxon>
        <taxon>Actinomycetota</taxon>
        <taxon>Actinomycetes</taxon>
        <taxon>Streptosporangiales</taxon>
        <taxon>Thermomonosporaceae</taxon>
        <taxon>Thermomonospora</taxon>
    </lineage>
</organism>